<dbReference type="OrthoDB" id="1752289at2759"/>
<name>A0A484M9A2_9ASTE</name>
<accession>A0A484M9A2</accession>
<proteinExistence type="predicted"/>
<reference evidence="1 2" key="1">
    <citation type="submission" date="2018-04" db="EMBL/GenBank/DDBJ databases">
        <authorList>
            <person name="Vogel A."/>
        </authorList>
    </citation>
    <scope>NUCLEOTIDE SEQUENCE [LARGE SCALE GENOMIC DNA]</scope>
</reference>
<dbReference type="Proteomes" id="UP000595140">
    <property type="component" value="Unassembled WGS sequence"/>
</dbReference>
<organism evidence="1 2">
    <name type="scientific">Cuscuta campestris</name>
    <dbReference type="NCBI Taxonomy" id="132261"/>
    <lineage>
        <taxon>Eukaryota</taxon>
        <taxon>Viridiplantae</taxon>
        <taxon>Streptophyta</taxon>
        <taxon>Embryophyta</taxon>
        <taxon>Tracheophyta</taxon>
        <taxon>Spermatophyta</taxon>
        <taxon>Magnoliopsida</taxon>
        <taxon>eudicotyledons</taxon>
        <taxon>Gunneridae</taxon>
        <taxon>Pentapetalae</taxon>
        <taxon>asterids</taxon>
        <taxon>lamiids</taxon>
        <taxon>Solanales</taxon>
        <taxon>Convolvulaceae</taxon>
        <taxon>Cuscuteae</taxon>
        <taxon>Cuscuta</taxon>
        <taxon>Cuscuta subgen. Grammica</taxon>
        <taxon>Cuscuta sect. Cleistogrammica</taxon>
    </lineage>
</organism>
<dbReference type="AlphaFoldDB" id="A0A484M9A2"/>
<evidence type="ECO:0000313" key="1">
    <source>
        <dbReference type="EMBL" id="VFQ85205.1"/>
    </source>
</evidence>
<sequence length="158" mass="18073">MKDLLLQPHNQNLLKQRDMLRKKASFYFEVERAFFQQKVKTDLIVEGDKCTKYFHALMRKQNATKSIPFISTEHGGITTSLEEIAGLFTNYYKELYGSNPGVAPLNREVFWEGLLISPEQALNLVKDVHIAEVKEALFSIRNDKAPGPDGFTSAFFQN</sequence>
<keyword evidence="2" id="KW-1185">Reference proteome</keyword>
<evidence type="ECO:0000313" key="2">
    <source>
        <dbReference type="Proteomes" id="UP000595140"/>
    </source>
</evidence>
<evidence type="ECO:0008006" key="3">
    <source>
        <dbReference type="Google" id="ProtNLM"/>
    </source>
</evidence>
<protein>
    <recommendedName>
        <fullName evidence="3">Reverse transcriptase domain-containing protein</fullName>
    </recommendedName>
</protein>
<gene>
    <name evidence="1" type="ORF">CCAM_LOCUS26981</name>
</gene>
<dbReference type="EMBL" id="OOIL02002884">
    <property type="protein sequence ID" value="VFQ85205.1"/>
    <property type="molecule type" value="Genomic_DNA"/>
</dbReference>